<dbReference type="RefSeq" id="WP_244309153.1">
    <property type="nucleotide sequence ID" value="NZ_VLKY01000009.1"/>
</dbReference>
<dbReference type="Proteomes" id="UP000316905">
    <property type="component" value="Unassembled WGS sequence"/>
</dbReference>
<evidence type="ECO:0000313" key="2">
    <source>
        <dbReference type="Proteomes" id="UP000316905"/>
    </source>
</evidence>
<accession>A0A562QAB8</accession>
<proteinExistence type="predicted"/>
<reference evidence="1 2" key="1">
    <citation type="journal article" date="2015" name="Stand. Genomic Sci.">
        <title>Genomic Encyclopedia of Bacterial and Archaeal Type Strains, Phase III: the genomes of soil and plant-associated and newly described type strains.</title>
        <authorList>
            <person name="Whitman W.B."/>
            <person name="Woyke T."/>
            <person name="Klenk H.P."/>
            <person name="Zhou Y."/>
            <person name="Lilburn T.G."/>
            <person name="Beck B.J."/>
            <person name="De Vos P."/>
            <person name="Vandamme P."/>
            <person name="Eisen J.A."/>
            <person name="Garrity G."/>
            <person name="Hugenholtz P."/>
            <person name="Kyrpides N.C."/>
        </authorList>
    </citation>
    <scope>NUCLEOTIDE SEQUENCE [LARGE SCALE GENOMIC DNA]</scope>
    <source>
        <strain evidence="1 2">CGMCC 1.6858</strain>
    </source>
</reference>
<keyword evidence="2" id="KW-1185">Reference proteome</keyword>
<organism evidence="1 2">
    <name type="scientific">Pseudomonas duriflava</name>
    <dbReference type="NCBI Taxonomy" id="459528"/>
    <lineage>
        <taxon>Bacteria</taxon>
        <taxon>Pseudomonadati</taxon>
        <taxon>Pseudomonadota</taxon>
        <taxon>Gammaproteobacteria</taxon>
        <taxon>Pseudomonadales</taxon>
        <taxon>Pseudomonadaceae</taxon>
        <taxon>Pseudomonas</taxon>
    </lineage>
</organism>
<evidence type="ECO:0000313" key="1">
    <source>
        <dbReference type="EMBL" id="TWI52966.1"/>
    </source>
</evidence>
<dbReference type="EMBL" id="VLKY01000009">
    <property type="protein sequence ID" value="TWI52966.1"/>
    <property type="molecule type" value="Genomic_DNA"/>
</dbReference>
<dbReference type="InterPro" id="IPR054052">
    <property type="entry name" value="Y16Q-like"/>
</dbReference>
<protein>
    <submittedName>
        <fullName evidence="1">Uncharacterized protein</fullName>
    </submittedName>
</protein>
<sequence length="67" mass="7622">MSELQPHQQRVVDEKAELDDRLGKLNVFITSNPVFGTLSGKDQELLTAQRGAMQEYSDILSQRIDLF</sequence>
<gene>
    <name evidence="1" type="ORF">IQ22_02801</name>
</gene>
<comment type="caution">
    <text evidence="1">The sequence shown here is derived from an EMBL/GenBank/DDBJ whole genome shotgun (WGS) entry which is preliminary data.</text>
</comment>
<dbReference type="AlphaFoldDB" id="A0A562QAB8"/>
<dbReference type="Pfam" id="PF21825">
    <property type="entry name" value="crAss001_48"/>
    <property type="match status" value="1"/>
</dbReference>
<name>A0A562QAB8_9PSED</name>